<evidence type="ECO:0000313" key="5">
    <source>
        <dbReference type="Proteomes" id="UP000583800"/>
    </source>
</evidence>
<keyword evidence="5" id="KW-1185">Reference proteome</keyword>
<dbReference type="AlphaFoldDB" id="A0A7X0BYZ8"/>
<proteinExistence type="predicted"/>
<reference evidence="4 5" key="1">
    <citation type="submission" date="2020-08" db="EMBL/GenBank/DDBJ databases">
        <title>Sequencing the genomes of 1000 actinobacteria strains.</title>
        <authorList>
            <person name="Klenk H.-P."/>
        </authorList>
    </citation>
    <scope>NUCLEOTIDE SEQUENCE [LARGE SCALE GENOMIC DNA]</scope>
    <source>
        <strain evidence="4 5">DSM 45913</strain>
    </source>
</reference>
<gene>
    <name evidence="4" type="ORF">FHU36_001861</name>
</gene>
<evidence type="ECO:0000256" key="2">
    <source>
        <dbReference type="SAM" id="Phobius"/>
    </source>
</evidence>
<evidence type="ECO:0000256" key="3">
    <source>
        <dbReference type="SAM" id="SignalP"/>
    </source>
</evidence>
<feature type="compositionally biased region" description="Basic and acidic residues" evidence="1">
    <location>
        <begin position="322"/>
        <end position="368"/>
    </location>
</feature>
<dbReference type="RefSeq" id="WP_312891505.1">
    <property type="nucleotide sequence ID" value="NZ_JACHJB010000001.1"/>
</dbReference>
<sequence length="397" mass="42507">MGDLLQRTLAVACVTCAVTCAVAAVPAAQAAQAQAAQTVQAQAAQDVQAVQVQAAQGVRALAASADDTGEKLFTFRDREITESSGLAVSPTHPGVYYTHNDSSAEPKFYAVGADGRTRATFRVRGAEARDWEAMAARRDLTTGRGVLWFADIGDNLDGAWPDISIYKVMEPPTLRDATVTAVRYRFRYEDGGRNAEGIMAHPRTGRLYVVSKEFAGSVYVAPKTLRTDRVNVLRKVAAAPLMATDAAYAPDGSSYVIRTYFSATLFKPSGETIAKVTMPELKQAETIAFASDGRALLVGSEGPASPLYRVPLPDRALQARAPADRSTDRPSERASERPSERSSRQEGPSDRSADAKKAAGERDERERGGLSARDVMILVLAGLLATAVIGGIARRTR</sequence>
<evidence type="ECO:0000256" key="1">
    <source>
        <dbReference type="SAM" id="MobiDB-lite"/>
    </source>
</evidence>
<dbReference type="SUPFAM" id="SSF101898">
    <property type="entry name" value="NHL repeat"/>
    <property type="match status" value="1"/>
</dbReference>
<accession>A0A7X0BYZ8</accession>
<keyword evidence="2" id="KW-0472">Membrane</keyword>
<feature type="chain" id="PRO_5038908671" evidence="3">
    <location>
        <begin position="24"/>
        <end position="397"/>
    </location>
</feature>
<evidence type="ECO:0000313" key="4">
    <source>
        <dbReference type="EMBL" id="MBB6345352.1"/>
    </source>
</evidence>
<keyword evidence="3" id="KW-0732">Signal</keyword>
<comment type="caution">
    <text evidence="4">The sequence shown here is derived from an EMBL/GenBank/DDBJ whole genome shotgun (WGS) entry which is preliminary data.</text>
</comment>
<organism evidence="4 5">
    <name type="scientific">Nonomuraea muscovyensis</name>
    <dbReference type="NCBI Taxonomy" id="1124761"/>
    <lineage>
        <taxon>Bacteria</taxon>
        <taxon>Bacillati</taxon>
        <taxon>Actinomycetota</taxon>
        <taxon>Actinomycetes</taxon>
        <taxon>Streptosporangiales</taxon>
        <taxon>Streptosporangiaceae</taxon>
        <taxon>Nonomuraea</taxon>
    </lineage>
</organism>
<feature type="signal peptide" evidence="3">
    <location>
        <begin position="1"/>
        <end position="23"/>
    </location>
</feature>
<protein>
    <submittedName>
        <fullName evidence="4">Ni/Co efflux regulator RcnB</fullName>
    </submittedName>
</protein>
<keyword evidence="2" id="KW-1133">Transmembrane helix</keyword>
<dbReference type="EMBL" id="JACHJB010000001">
    <property type="protein sequence ID" value="MBB6345352.1"/>
    <property type="molecule type" value="Genomic_DNA"/>
</dbReference>
<dbReference type="Proteomes" id="UP000583800">
    <property type="component" value="Unassembled WGS sequence"/>
</dbReference>
<name>A0A7X0BYZ8_9ACTN</name>
<feature type="transmembrane region" description="Helical" evidence="2">
    <location>
        <begin position="375"/>
        <end position="393"/>
    </location>
</feature>
<keyword evidence="2" id="KW-0812">Transmembrane</keyword>
<feature type="region of interest" description="Disordered" evidence="1">
    <location>
        <begin position="308"/>
        <end position="368"/>
    </location>
</feature>